<comment type="similarity">
    <text evidence="1">Belongs to the palC family.</text>
</comment>
<feature type="compositionally biased region" description="Polar residues" evidence="3">
    <location>
        <begin position="466"/>
        <end position="476"/>
    </location>
</feature>
<dbReference type="Pfam" id="PF03097">
    <property type="entry name" value="BRO1"/>
    <property type="match status" value="1"/>
</dbReference>
<feature type="compositionally biased region" description="Basic and acidic residues" evidence="3">
    <location>
        <begin position="433"/>
        <end position="445"/>
    </location>
</feature>
<accession>A0A5M8PKX2</accession>
<dbReference type="InterPro" id="IPR037505">
    <property type="entry name" value="pH-resp_palC"/>
</dbReference>
<dbReference type="GO" id="GO:0071467">
    <property type="term" value="P:cellular response to pH"/>
    <property type="evidence" value="ECO:0007669"/>
    <property type="project" value="InterPro"/>
</dbReference>
<comment type="caution">
    <text evidence="5">The sequence shown here is derived from an EMBL/GenBank/DDBJ whole genome shotgun (WGS) entry which is preliminary data.</text>
</comment>
<reference evidence="5 6" key="1">
    <citation type="submission" date="2019-09" db="EMBL/GenBank/DDBJ databases">
        <title>The hologenome of the rock-dwelling lichen Lasallia pustulata.</title>
        <authorList>
            <person name="Greshake Tzovaras B."/>
            <person name="Segers F."/>
            <person name="Bicker A."/>
            <person name="Dal Grande F."/>
            <person name="Otte J."/>
            <person name="Hankeln T."/>
            <person name="Schmitt I."/>
            <person name="Ebersberger I."/>
        </authorList>
    </citation>
    <scope>NUCLEOTIDE SEQUENCE [LARGE SCALE GENOMIC DNA]</scope>
    <source>
        <strain evidence="5">A1-1</strain>
    </source>
</reference>
<feature type="domain" description="BRO1" evidence="4">
    <location>
        <begin position="1"/>
        <end position="471"/>
    </location>
</feature>
<feature type="region of interest" description="Disordered" evidence="3">
    <location>
        <begin position="433"/>
        <end position="476"/>
    </location>
</feature>
<dbReference type="PANTHER" id="PTHR40463:SF1">
    <property type="entry name" value="PH-RESPONSE REGULATOR PROTEIN PALC"/>
    <property type="match status" value="1"/>
</dbReference>
<dbReference type="SMART" id="SM01041">
    <property type="entry name" value="BRO1"/>
    <property type="match status" value="1"/>
</dbReference>
<dbReference type="InterPro" id="IPR004328">
    <property type="entry name" value="BRO1_dom"/>
</dbReference>
<feature type="compositionally biased region" description="Acidic residues" evidence="3">
    <location>
        <begin position="446"/>
        <end position="455"/>
    </location>
</feature>
<dbReference type="Proteomes" id="UP000324767">
    <property type="component" value="Unassembled WGS sequence"/>
</dbReference>
<evidence type="ECO:0000259" key="4">
    <source>
        <dbReference type="PROSITE" id="PS51180"/>
    </source>
</evidence>
<proteinExistence type="inferred from homology"/>
<dbReference type="AlphaFoldDB" id="A0A5M8PKX2"/>
<dbReference type="Gene3D" id="1.25.40.280">
    <property type="entry name" value="alix/aip1 like domains"/>
    <property type="match status" value="1"/>
</dbReference>
<evidence type="ECO:0000256" key="1">
    <source>
        <dbReference type="ARBA" id="ARBA00010997"/>
    </source>
</evidence>
<name>A0A5M8PKX2_9LECA</name>
<organism evidence="5 6">
    <name type="scientific">Lasallia pustulata</name>
    <dbReference type="NCBI Taxonomy" id="136370"/>
    <lineage>
        <taxon>Eukaryota</taxon>
        <taxon>Fungi</taxon>
        <taxon>Dikarya</taxon>
        <taxon>Ascomycota</taxon>
        <taxon>Pezizomycotina</taxon>
        <taxon>Lecanoromycetes</taxon>
        <taxon>OSLEUM clade</taxon>
        <taxon>Umbilicariomycetidae</taxon>
        <taxon>Umbilicariales</taxon>
        <taxon>Umbilicariaceae</taxon>
        <taxon>Lasallia</taxon>
    </lineage>
</organism>
<evidence type="ECO:0000313" key="5">
    <source>
        <dbReference type="EMBL" id="KAA6409552.1"/>
    </source>
</evidence>
<dbReference type="PROSITE" id="PS51180">
    <property type="entry name" value="BRO1"/>
    <property type="match status" value="1"/>
</dbReference>
<dbReference type="CDD" id="cd09245">
    <property type="entry name" value="BRO1_UmRIM23-like"/>
    <property type="match status" value="1"/>
</dbReference>
<evidence type="ECO:0000313" key="6">
    <source>
        <dbReference type="Proteomes" id="UP000324767"/>
    </source>
</evidence>
<sequence>MPYAFSLPTTSTISYVESFGSSTHPSLLSAATIQRAVLRNVLKKHKRLAIQVRDSDLSSVLTAINDYLPFLFALDAGLSGNPVNGEEIDIVLVKEVEPEWRASLATAIPGREAPRIKGKGLDYELCYVLTALAYVYVSLARVHLRTLYASQTSTADQRMSAIMTATKYLLQANSIHNYLSTRFSDAGFIPAAIDVSVSTQGALASLAMAEATLLAVLKDDSYSAAVAQERNKDDKEWMIKAPDIPKVRAKLFTRLCLAASEHGGRARAMLDSSSATQSKGVDEALVRYIGDLKRTSRAKACRFFAIDAEMDGKTGEALAWLLEGKKELGFASSSDEGSRLKGLAKLKKDWTERREDKKIEKGGVWGSDAGRLEEARVIEMLEKKWTKMNDTINTQIVPPSGPLLASMPSGRDIHSTMPYIAPSLDIDTLTRLRVPPERDEARLTSDGDDDSDEDHETDRDLPGAFPSTSTSNRAYY</sequence>
<evidence type="ECO:0000256" key="3">
    <source>
        <dbReference type="SAM" id="MobiDB-lite"/>
    </source>
</evidence>
<dbReference type="GO" id="GO:0005886">
    <property type="term" value="C:plasma membrane"/>
    <property type="evidence" value="ECO:0007669"/>
    <property type="project" value="TreeGrafter"/>
</dbReference>
<gene>
    <name evidence="5" type="ORF">FRX48_06163</name>
</gene>
<dbReference type="OrthoDB" id="10266451at2759"/>
<dbReference type="EMBL" id="VXIT01000010">
    <property type="protein sequence ID" value="KAA6409552.1"/>
    <property type="molecule type" value="Genomic_DNA"/>
</dbReference>
<evidence type="ECO:0000256" key="2">
    <source>
        <dbReference type="ARBA" id="ARBA00022193"/>
    </source>
</evidence>
<dbReference type="PANTHER" id="PTHR40463">
    <property type="entry name" value="PH-RESPONSE REGULATOR PROTEIN PALC"/>
    <property type="match status" value="1"/>
</dbReference>
<dbReference type="InterPro" id="IPR038499">
    <property type="entry name" value="BRO1_sf"/>
</dbReference>
<protein>
    <recommendedName>
        <fullName evidence="2">pH-response regulator protein palC</fullName>
    </recommendedName>
</protein>